<evidence type="ECO:0000313" key="2">
    <source>
        <dbReference type="EMBL" id="VDD92185.1"/>
    </source>
</evidence>
<dbReference type="Gene3D" id="2.60.120.200">
    <property type="match status" value="1"/>
</dbReference>
<gene>
    <name evidence="2" type="ORF">EVEC_LOCUS6936</name>
</gene>
<feature type="region of interest" description="Disordered" evidence="1">
    <location>
        <begin position="288"/>
        <end position="321"/>
    </location>
</feature>
<evidence type="ECO:0000256" key="1">
    <source>
        <dbReference type="SAM" id="MobiDB-lite"/>
    </source>
</evidence>
<proteinExistence type="predicted"/>
<dbReference type="WBParaSite" id="EVEC_0000741501-mRNA-1">
    <property type="protein sequence ID" value="EVEC_0000741501-mRNA-1"/>
    <property type="gene ID" value="EVEC_0000741501"/>
</dbReference>
<feature type="compositionally biased region" description="Low complexity" evidence="1">
    <location>
        <begin position="32"/>
        <end position="41"/>
    </location>
</feature>
<evidence type="ECO:0000313" key="3">
    <source>
        <dbReference type="Proteomes" id="UP000274131"/>
    </source>
</evidence>
<organism evidence="4">
    <name type="scientific">Enterobius vermicularis</name>
    <name type="common">Human pinworm</name>
    <dbReference type="NCBI Taxonomy" id="51028"/>
    <lineage>
        <taxon>Eukaryota</taxon>
        <taxon>Metazoa</taxon>
        <taxon>Ecdysozoa</taxon>
        <taxon>Nematoda</taxon>
        <taxon>Chromadorea</taxon>
        <taxon>Rhabditida</taxon>
        <taxon>Spirurina</taxon>
        <taxon>Oxyuridomorpha</taxon>
        <taxon>Oxyuroidea</taxon>
        <taxon>Oxyuridae</taxon>
        <taxon>Enterobius</taxon>
    </lineage>
</organism>
<reference evidence="2 3" key="2">
    <citation type="submission" date="2018-10" db="EMBL/GenBank/DDBJ databases">
        <authorList>
            <consortium name="Pathogen Informatics"/>
        </authorList>
    </citation>
    <scope>NUCLEOTIDE SEQUENCE [LARGE SCALE GENOMIC DNA]</scope>
</reference>
<evidence type="ECO:0000313" key="4">
    <source>
        <dbReference type="WBParaSite" id="EVEC_0000741501-mRNA-1"/>
    </source>
</evidence>
<dbReference type="InterPro" id="IPR013320">
    <property type="entry name" value="ConA-like_dom_sf"/>
</dbReference>
<accession>A0A0N4VAC7</accession>
<sequence length="494" mass="52795">MSACCCWSTNQRVYSGGPTYSQYPPLPPPQSPLQSASSGDAISSVVSSPVGRPVVVAAAANKGPTQPIVQDQLLNQILGRSVSLHDFDSNGYNAEGGGPVNSGNALSCNFDSRPCCWANVPPPEDQLDWQLATVLPDTPAANNAPAPGGSYLIAHASNAISTDEAQFASCAIACASSEIIVRVRHWQSENVLLQVCLKESFPKTADVNPPMNCQELPYVSGLAVTEVILPKASLVDIVFIASNFVGRNGDIAILDDIEVFYDTNGEECTVEQTEIVNSEMNVDHEKQTALSSDSLGDSVDSGIRGSNAERVTPGPLSAGDASPETICRAAKCNFESGTTCLYKDVYQTESLRGMTTLFKVVSGQYMNRITGIKEGTEGKFYAATFLFPRESAGLAVTVPASNQATRLRFQFYEGTHGVQLKGCCDNIDNCTFQSDKFVSITDRTWKITEFTCPAGTSRIIFVCQNTRTNQGACAIDDIQVIDPSVSDLRSAASL</sequence>
<dbReference type="SUPFAM" id="SSF49899">
    <property type="entry name" value="Concanavalin A-like lectins/glucanases"/>
    <property type="match status" value="1"/>
</dbReference>
<name>A0A0N4VAC7_ENTVE</name>
<dbReference type="AlphaFoldDB" id="A0A0N4VAC7"/>
<feature type="compositionally biased region" description="Low complexity" evidence="1">
    <location>
        <begin position="290"/>
        <end position="302"/>
    </location>
</feature>
<dbReference type="OrthoDB" id="5812896at2759"/>
<reference evidence="4" key="1">
    <citation type="submission" date="2017-02" db="UniProtKB">
        <authorList>
            <consortium name="WormBaseParasite"/>
        </authorList>
    </citation>
    <scope>IDENTIFICATION</scope>
</reference>
<protein>
    <submittedName>
        <fullName evidence="4">MAM domain-containing protein</fullName>
    </submittedName>
</protein>
<dbReference type="STRING" id="51028.A0A0N4VAC7"/>
<feature type="region of interest" description="Disordered" evidence="1">
    <location>
        <begin position="20"/>
        <end position="41"/>
    </location>
</feature>
<dbReference type="Proteomes" id="UP000274131">
    <property type="component" value="Unassembled WGS sequence"/>
</dbReference>
<dbReference type="EMBL" id="UXUI01008704">
    <property type="protein sequence ID" value="VDD92185.1"/>
    <property type="molecule type" value="Genomic_DNA"/>
</dbReference>
<keyword evidence="3" id="KW-1185">Reference proteome</keyword>